<evidence type="ECO:0000313" key="2">
    <source>
        <dbReference type="Proteomes" id="UP000014975"/>
    </source>
</evidence>
<proteinExistence type="predicted"/>
<comment type="caution">
    <text evidence="1">The sequence shown here is derived from an EMBL/GenBank/DDBJ whole genome shotgun (WGS) entry which is preliminary data.</text>
</comment>
<dbReference type="STRING" id="1121439.dsat_1847"/>
<dbReference type="OrthoDB" id="5453322at2"/>
<dbReference type="PATRIC" id="fig|1121439.3.peg.233"/>
<protein>
    <submittedName>
        <fullName evidence="1">Uncharacterized protein</fullName>
    </submittedName>
</protein>
<organism evidence="1 2">
    <name type="scientific">Alkalidesulfovibrio alkalitolerans DSM 16529</name>
    <dbReference type="NCBI Taxonomy" id="1121439"/>
    <lineage>
        <taxon>Bacteria</taxon>
        <taxon>Pseudomonadati</taxon>
        <taxon>Thermodesulfobacteriota</taxon>
        <taxon>Desulfovibrionia</taxon>
        <taxon>Desulfovibrionales</taxon>
        <taxon>Desulfovibrionaceae</taxon>
        <taxon>Alkalidesulfovibrio</taxon>
    </lineage>
</organism>
<dbReference type="RefSeq" id="WP_020885733.1">
    <property type="nucleotide sequence ID" value="NZ_ATHI01000002.1"/>
</dbReference>
<evidence type="ECO:0000313" key="1">
    <source>
        <dbReference type="EMBL" id="EPR35743.1"/>
    </source>
</evidence>
<keyword evidence="2" id="KW-1185">Reference proteome</keyword>
<sequence length="175" mass="19493">MSKIKATALKPEPEFDLMYYLDLCGDSRIDQGLLDRLEPLWARWSERLRAFKLAASGDSRAAGHLIVYLEPEVEEDVEETWQTSPADGLATHNLAIALVMQATASLIPEVAAGGCAPLTKPTRDIRKAFERLGLEWNEEGTVNRQYAVFTPMPYSGGCRICFMRDTCPKSQVRAS</sequence>
<dbReference type="eggNOG" id="ENOG5033ZB6">
    <property type="taxonomic scope" value="Bacteria"/>
</dbReference>
<dbReference type="Proteomes" id="UP000014975">
    <property type="component" value="Unassembled WGS sequence"/>
</dbReference>
<gene>
    <name evidence="1" type="ORF">dsat_1847</name>
</gene>
<accession>S7UTV2</accession>
<dbReference type="AlphaFoldDB" id="S7UTV2"/>
<name>S7UTV2_9BACT</name>
<reference evidence="1 2" key="1">
    <citation type="journal article" date="2013" name="Genome Announc.">
        <title>Draft genome sequences for three mercury-methylating, sulfate-reducing bacteria.</title>
        <authorList>
            <person name="Brown S.D."/>
            <person name="Hurt R.A.Jr."/>
            <person name="Gilmour C.C."/>
            <person name="Elias D.A."/>
        </authorList>
    </citation>
    <scope>NUCLEOTIDE SEQUENCE [LARGE SCALE GENOMIC DNA]</scope>
    <source>
        <strain evidence="1 2">DSM 16529</strain>
    </source>
</reference>
<dbReference type="EMBL" id="ATHI01000002">
    <property type="protein sequence ID" value="EPR35743.1"/>
    <property type="molecule type" value="Genomic_DNA"/>
</dbReference>